<reference evidence="2" key="1">
    <citation type="submission" date="2025-08" db="UniProtKB">
        <authorList>
            <consortium name="Ensembl"/>
        </authorList>
    </citation>
    <scope>IDENTIFICATION</scope>
</reference>
<organism evidence="2 3">
    <name type="scientific">Poecilia latipinna</name>
    <name type="common">sailfin molly</name>
    <dbReference type="NCBI Taxonomy" id="48699"/>
    <lineage>
        <taxon>Eukaryota</taxon>
        <taxon>Metazoa</taxon>
        <taxon>Chordata</taxon>
        <taxon>Craniata</taxon>
        <taxon>Vertebrata</taxon>
        <taxon>Euteleostomi</taxon>
        <taxon>Actinopterygii</taxon>
        <taxon>Neopterygii</taxon>
        <taxon>Teleostei</taxon>
        <taxon>Neoteleostei</taxon>
        <taxon>Acanthomorphata</taxon>
        <taxon>Ovalentaria</taxon>
        <taxon>Atherinomorphae</taxon>
        <taxon>Cyprinodontiformes</taxon>
        <taxon>Poeciliidae</taxon>
        <taxon>Poeciliinae</taxon>
        <taxon>Poecilia</taxon>
    </lineage>
</organism>
<keyword evidence="1" id="KW-0732">Signal</keyword>
<evidence type="ECO:0000313" key="3">
    <source>
        <dbReference type="Proteomes" id="UP000261500"/>
    </source>
</evidence>
<reference evidence="2" key="2">
    <citation type="submission" date="2025-09" db="UniProtKB">
        <authorList>
            <consortium name="Ensembl"/>
        </authorList>
    </citation>
    <scope>IDENTIFICATION</scope>
</reference>
<evidence type="ECO:0000256" key="1">
    <source>
        <dbReference type="SAM" id="SignalP"/>
    </source>
</evidence>
<dbReference type="AlphaFoldDB" id="A0A3B3URH2"/>
<feature type="signal peptide" evidence="1">
    <location>
        <begin position="1"/>
        <end position="22"/>
    </location>
</feature>
<proteinExistence type="predicted"/>
<name>A0A3B3URH2_9TELE</name>
<dbReference type="Ensembl" id="ENSPLAT00000024082.1">
    <property type="protein sequence ID" value="ENSPLAP00000015438.1"/>
    <property type="gene ID" value="ENSPLAG00000019364.1"/>
</dbReference>
<evidence type="ECO:0000313" key="2">
    <source>
        <dbReference type="Ensembl" id="ENSPLAP00000015438.1"/>
    </source>
</evidence>
<feature type="chain" id="PRO_5017308124" description="Secreted protein" evidence="1">
    <location>
        <begin position="23"/>
        <end position="95"/>
    </location>
</feature>
<dbReference type="Proteomes" id="UP000261500">
    <property type="component" value="Unplaced"/>
</dbReference>
<keyword evidence="3" id="KW-1185">Reference proteome</keyword>
<sequence>WLQRAHLMLLTVVLSVLRELLYLKINHCPLLSNEKCLRYKGIKPEIQGNQTRIFKVTYQHPLNPAKLDHSFGLCCLFKNGEMCKYLLTHHPSSYG</sequence>
<evidence type="ECO:0008006" key="4">
    <source>
        <dbReference type="Google" id="ProtNLM"/>
    </source>
</evidence>
<accession>A0A3B3URH2</accession>
<protein>
    <recommendedName>
        <fullName evidence="4">Secreted protein</fullName>
    </recommendedName>
</protein>